<keyword evidence="2" id="KW-1133">Transmembrane helix</keyword>
<evidence type="ECO:0000313" key="5">
    <source>
        <dbReference type="Proteomes" id="UP000026962"/>
    </source>
</evidence>
<proteinExistence type="predicted"/>
<keyword evidence="2" id="KW-0472">Membrane</keyword>
<accession>A0A0E0JCZ3</accession>
<evidence type="ECO:0000256" key="2">
    <source>
        <dbReference type="SAM" id="Phobius"/>
    </source>
</evidence>
<dbReference type="eggNOG" id="ENOG502QTG9">
    <property type="taxonomic scope" value="Eukaryota"/>
</dbReference>
<keyword evidence="2" id="KW-0812">Transmembrane</keyword>
<dbReference type="PANTHER" id="PTHR47289">
    <property type="entry name" value="TRANSCRIPTION FACTOR, PUTATIVE (DUF1664)-RELATED"/>
    <property type="match status" value="1"/>
</dbReference>
<dbReference type="HOGENOM" id="CLU_400315_0_0_1"/>
<reference evidence="4" key="1">
    <citation type="submission" date="2015-04" db="UniProtKB">
        <authorList>
            <consortium name="EnsemblPlants"/>
        </authorList>
    </citation>
    <scope>IDENTIFICATION</scope>
</reference>
<reference evidence="4" key="2">
    <citation type="submission" date="2018-05" db="EMBL/GenBank/DDBJ databases">
        <title>OpunRS2 (Oryza punctata Reference Sequence Version 2).</title>
        <authorList>
            <person name="Zhang J."/>
            <person name="Kudrna D."/>
            <person name="Lee S."/>
            <person name="Talag J."/>
            <person name="Welchert J."/>
            <person name="Wing R.A."/>
        </authorList>
    </citation>
    <scope>NUCLEOTIDE SEQUENCE [LARGE SCALE GENOMIC DNA]</scope>
</reference>
<dbReference type="Pfam" id="PF07889">
    <property type="entry name" value="DUF1664"/>
    <property type="match status" value="1"/>
</dbReference>
<organism evidence="4">
    <name type="scientific">Oryza punctata</name>
    <name type="common">Red rice</name>
    <dbReference type="NCBI Taxonomy" id="4537"/>
    <lineage>
        <taxon>Eukaryota</taxon>
        <taxon>Viridiplantae</taxon>
        <taxon>Streptophyta</taxon>
        <taxon>Embryophyta</taxon>
        <taxon>Tracheophyta</taxon>
        <taxon>Spermatophyta</taxon>
        <taxon>Magnoliopsida</taxon>
        <taxon>Liliopsida</taxon>
        <taxon>Poales</taxon>
        <taxon>Poaceae</taxon>
        <taxon>BOP clade</taxon>
        <taxon>Oryzoideae</taxon>
        <taxon>Oryzeae</taxon>
        <taxon>Oryzinae</taxon>
        <taxon>Oryza</taxon>
    </lineage>
</organism>
<protein>
    <recommendedName>
        <fullName evidence="3">DUF1664 domain-containing protein</fullName>
    </recommendedName>
</protein>
<feature type="transmembrane region" description="Helical" evidence="2">
    <location>
        <begin position="452"/>
        <end position="471"/>
    </location>
</feature>
<feature type="domain" description="DUF1664" evidence="3">
    <location>
        <begin position="452"/>
        <end position="572"/>
    </location>
</feature>
<keyword evidence="5" id="KW-1185">Reference proteome</keyword>
<evidence type="ECO:0000313" key="4">
    <source>
        <dbReference type="EnsemblPlants" id="OPUNC01G00060.1"/>
    </source>
</evidence>
<feature type="region of interest" description="Disordered" evidence="1">
    <location>
        <begin position="639"/>
        <end position="688"/>
    </location>
</feature>
<dbReference type="AlphaFoldDB" id="A0A0E0JCZ3"/>
<feature type="compositionally biased region" description="Low complexity" evidence="1">
    <location>
        <begin position="653"/>
        <end position="664"/>
    </location>
</feature>
<sequence>MTSLWGGRGGQGGRGSRAPSACWTAVRETFRAKIVDTVAQAYELVQVLGGDLDGMKHNVDRLCLVKSVHGFVYRLPQTGHQELDGAAGRCCCCCLPLVSRERVLLLPLPGKEHEDAGLAAAVQPALNATVAADHRRPWTGTKGRGCAPATTSCAASTADATDEVTRRKPMGPSGVELDGCVLGLASSTFSALLSYQTPATMFTIRMRKMTRGSTMTIAHDLTVLRAIIECKHERHNGQDEEDAHERVVELLEHQLPHRRCRRGGGARRWRPWRRRCTRCCECTADGGHRRRRWCWVAGCDCEDGDGSGLARSHGRCERAPIRRGCYSLSSVSGSVKRSRNPSCSDDDRGGVRRPVAAVAMVLGKIAIVIGSGIVGTVLTSGEAKIALPDFRDVLSGAFKFVTKQDRKDGPSTSSPHAAHLLSQVNHLREELQLLARSNQVAIVTVDGRPGPGAYGITAVVAGAIGYLYIWWKGWKLYDLMFVTKRGLSDACNVVGKQLDQVSENVNAAKRHLAGRIDRVDCTLDECQEITESTRKEVTVINGDISAFQEEMQSVHLVVRTLETKLGRLAYTQVLSSTPLPAIESPERITRAASLPRSSEPEFSGPRSPVTEASKVVHSPTTMSASGLSMLVETSMPPKRGVLSRASSMREGSQEPSNGSSSSGEPTIGRHVPNSRLFGGFGFLKSSAS</sequence>
<dbReference type="InterPro" id="IPR012458">
    <property type="entry name" value="DUF1664"/>
</dbReference>
<feature type="region of interest" description="Disordered" evidence="1">
    <location>
        <begin position="590"/>
        <end position="627"/>
    </location>
</feature>
<evidence type="ECO:0000259" key="3">
    <source>
        <dbReference type="Pfam" id="PF07889"/>
    </source>
</evidence>
<evidence type="ECO:0000256" key="1">
    <source>
        <dbReference type="SAM" id="MobiDB-lite"/>
    </source>
</evidence>
<dbReference type="PANTHER" id="PTHR47289:SF2">
    <property type="entry name" value="TRANSCRIPTION FACTOR, PUTATIVE (DUF1664)-RELATED"/>
    <property type="match status" value="1"/>
</dbReference>
<dbReference type="EnsemblPlants" id="OPUNC01G00060.1">
    <property type="protein sequence ID" value="OPUNC01G00060.1"/>
    <property type="gene ID" value="OPUNC01G00060"/>
</dbReference>
<name>A0A0E0JCZ3_ORYPU</name>
<dbReference type="Proteomes" id="UP000026962">
    <property type="component" value="Chromosome 1"/>
</dbReference>
<dbReference type="Gramene" id="OPUNC01G00060.1">
    <property type="protein sequence ID" value="OPUNC01G00060.1"/>
    <property type="gene ID" value="OPUNC01G00060"/>
</dbReference>